<proteinExistence type="predicted"/>
<dbReference type="EnsemblPlants" id="EMT09215">
    <property type="protein sequence ID" value="EMT09215"/>
    <property type="gene ID" value="F775_24370"/>
</dbReference>
<organism evidence="1">
    <name type="scientific">Aegilops tauschii</name>
    <name type="common">Tausch's goatgrass</name>
    <name type="synonym">Aegilops squarrosa</name>
    <dbReference type="NCBI Taxonomy" id="37682"/>
    <lineage>
        <taxon>Eukaryota</taxon>
        <taxon>Viridiplantae</taxon>
        <taxon>Streptophyta</taxon>
        <taxon>Embryophyta</taxon>
        <taxon>Tracheophyta</taxon>
        <taxon>Spermatophyta</taxon>
        <taxon>Magnoliopsida</taxon>
        <taxon>Liliopsida</taxon>
        <taxon>Poales</taxon>
        <taxon>Poaceae</taxon>
        <taxon>BOP clade</taxon>
        <taxon>Pooideae</taxon>
        <taxon>Triticodae</taxon>
        <taxon>Triticeae</taxon>
        <taxon>Triticinae</taxon>
        <taxon>Aegilops</taxon>
    </lineage>
</organism>
<dbReference type="ExpressionAtlas" id="M8B6I1">
    <property type="expression patterns" value="baseline"/>
</dbReference>
<name>M8B6I1_AEGTA</name>
<protein>
    <submittedName>
        <fullName evidence="1">Uncharacterized protein</fullName>
    </submittedName>
</protein>
<accession>M8B6I1</accession>
<sequence length="252" mass="27796">MAAVAAAARLFLHAAPAGRRIPILHQPLWGAMVLDRPQIQEQRRTAVGGRKSAAWTRQEERSSSRSGLGVHYVDVDGARDKVTVTGTASQKKVLRVARRTRKLAHAPPPLALVSVRLLMFTPLELSLLAGDLAITRLSTGMDIWIEWYPPETYTGVSASPSEGLDHRPVAVEVAMKLVPNEDKFMEVVRGTGGATLAWQVLLRFDGFQQHQGHSAFLVGSAFDIKVEISKQATVGPWMTKFTDYFMKMMIPK</sequence>
<dbReference type="AlphaFoldDB" id="M8B6I1"/>
<evidence type="ECO:0000313" key="1">
    <source>
        <dbReference type="EnsemblPlants" id="EMT09215"/>
    </source>
</evidence>
<reference evidence="1" key="1">
    <citation type="submission" date="2015-06" db="UniProtKB">
        <authorList>
            <consortium name="EnsemblPlants"/>
        </authorList>
    </citation>
    <scope>IDENTIFICATION</scope>
</reference>